<dbReference type="FunFam" id="3.90.226.10:FF:000026">
    <property type="entry name" value="3-hydroxyisobutyryl-CoA hydrolase, mitochondrial"/>
    <property type="match status" value="1"/>
</dbReference>
<dbReference type="GO" id="GO:0006574">
    <property type="term" value="P:L-valine catabolic process"/>
    <property type="evidence" value="ECO:0007669"/>
    <property type="project" value="TreeGrafter"/>
</dbReference>
<evidence type="ECO:0000313" key="8">
    <source>
        <dbReference type="EMBL" id="OQD74833.1"/>
    </source>
</evidence>
<comment type="subcellular location">
    <subcellularLocation>
        <location evidence="2">Mitochondrion</location>
    </subcellularLocation>
</comment>
<reference evidence="9" key="1">
    <citation type="journal article" date="2017" name="Nat. Microbiol.">
        <title>Global analysis of biosynthetic gene clusters reveals vast potential of secondary metabolite production in Penicillium species.</title>
        <authorList>
            <person name="Nielsen J.C."/>
            <person name="Grijseels S."/>
            <person name="Prigent S."/>
            <person name="Ji B."/>
            <person name="Dainat J."/>
            <person name="Nielsen K.F."/>
            <person name="Frisvad J.C."/>
            <person name="Workman M."/>
            <person name="Nielsen J."/>
        </authorList>
    </citation>
    <scope>NUCLEOTIDE SEQUENCE [LARGE SCALE GENOMIC DNA]</scope>
    <source>
        <strain evidence="9">IBT 11843</strain>
    </source>
</reference>
<dbReference type="InterPro" id="IPR045004">
    <property type="entry name" value="ECH_dom"/>
</dbReference>
<evidence type="ECO:0000259" key="7">
    <source>
        <dbReference type="Pfam" id="PF16113"/>
    </source>
</evidence>
<evidence type="ECO:0000256" key="3">
    <source>
        <dbReference type="ARBA" id="ARBA00011915"/>
    </source>
</evidence>
<dbReference type="CDD" id="cd06558">
    <property type="entry name" value="crotonase-like"/>
    <property type="match status" value="1"/>
</dbReference>
<evidence type="ECO:0000313" key="9">
    <source>
        <dbReference type="Proteomes" id="UP000191522"/>
    </source>
</evidence>
<dbReference type="Proteomes" id="UP000191522">
    <property type="component" value="Unassembled WGS sequence"/>
</dbReference>
<feature type="domain" description="Enoyl-CoA hydratase/isomerase" evidence="7">
    <location>
        <begin position="69"/>
        <end position="417"/>
    </location>
</feature>
<dbReference type="SUPFAM" id="SSF52096">
    <property type="entry name" value="ClpP/crotonase"/>
    <property type="match status" value="1"/>
</dbReference>
<dbReference type="OrthoDB" id="1737613at2759"/>
<evidence type="ECO:0000256" key="2">
    <source>
        <dbReference type="ARBA" id="ARBA00004173"/>
    </source>
</evidence>
<comment type="caution">
    <text evidence="8">The sequence shown here is derived from an EMBL/GenBank/DDBJ whole genome shotgun (WGS) entry which is preliminary data.</text>
</comment>
<dbReference type="Pfam" id="PF16113">
    <property type="entry name" value="ECH_2"/>
    <property type="match status" value="1"/>
</dbReference>
<dbReference type="GO" id="GO:0005739">
    <property type="term" value="C:mitochondrion"/>
    <property type="evidence" value="ECO:0007669"/>
    <property type="project" value="UniProtKB-SubCell"/>
</dbReference>
<protein>
    <recommendedName>
        <fullName evidence="3">3-hydroxyisobutyryl-CoA hydrolase</fullName>
        <ecNumber evidence="3">3.1.2.4</ecNumber>
    </recommendedName>
    <alternativeName>
        <fullName evidence="6">3-hydroxyisobutyryl-coenzyme A hydrolase</fullName>
    </alternativeName>
</protein>
<dbReference type="STRING" id="69771.A0A1V6PDG5"/>
<dbReference type="Gene3D" id="3.90.226.10">
    <property type="entry name" value="2-enoyl-CoA Hydratase, Chain A, domain 1"/>
    <property type="match status" value="1"/>
</dbReference>
<evidence type="ECO:0000256" key="5">
    <source>
        <dbReference type="ARBA" id="ARBA00023128"/>
    </source>
</evidence>
<name>A0A1V6PDG5_PENDC</name>
<keyword evidence="4" id="KW-0378">Hydrolase</keyword>
<dbReference type="InterPro" id="IPR018376">
    <property type="entry name" value="Enoyl-CoA_hyd/isom_CS"/>
</dbReference>
<comment type="catalytic activity">
    <reaction evidence="1">
        <text>3-hydroxy-2-methylpropanoyl-CoA + H2O = 3-hydroxy-2-methylpropanoate + CoA + H(+)</text>
        <dbReference type="Rhea" id="RHEA:20888"/>
        <dbReference type="ChEBI" id="CHEBI:11805"/>
        <dbReference type="ChEBI" id="CHEBI:15377"/>
        <dbReference type="ChEBI" id="CHEBI:15378"/>
        <dbReference type="ChEBI" id="CHEBI:57287"/>
        <dbReference type="ChEBI" id="CHEBI:57340"/>
        <dbReference type="EC" id="3.1.2.4"/>
    </reaction>
</comment>
<dbReference type="PROSITE" id="PS00166">
    <property type="entry name" value="ENOYL_COA_HYDRATASE"/>
    <property type="match status" value="1"/>
</dbReference>
<gene>
    <name evidence="8" type="ORF">PENDEC_c009G00010</name>
</gene>
<evidence type="ECO:0000256" key="4">
    <source>
        <dbReference type="ARBA" id="ARBA00022801"/>
    </source>
</evidence>
<dbReference type="AlphaFoldDB" id="A0A1V6PDG5"/>
<evidence type="ECO:0000256" key="1">
    <source>
        <dbReference type="ARBA" id="ARBA00001709"/>
    </source>
</evidence>
<dbReference type="PANTHER" id="PTHR43176:SF3">
    <property type="entry name" value="3-HYDROXYISOBUTYRYL-COA HYDROLASE, MITOCHONDRIAL"/>
    <property type="match status" value="1"/>
</dbReference>
<evidence type="ECO:0000256" key="6">
    <source>
        <dbReference type="ARBA" id="ARBA00031181"/>
    </source>
</evidence>
<organism evidence="8 9">
    <name type="scientific">Penicillium decumbens</name>
    <dbReference type="NCBI Taxonomy" id="69771"/>
    <lineage>
        <taxon>Eukaryota</taxon>
        <taxon>Fungi</taxon>
        <taxon>Dikarya</taxon>
        <taxon>Ascomycota</taxon>
        <taxon>Pezizomycotina</taxon>
        <taxon>Eurotiomycetes</taxon>
        <taxon>Eurotiomycetidae</taxon>
        <taxon>Eurotiales</taxon>
        <taxon>Aspergillaceae</taxon>
        <taxon>Penicillium</taxon>
    </lineage>
</organism>
<proteinExistence type="predicted"/>
<dbReference type="InterPro" id="IPR032259">
    <property type="entry name" value="HIBYL-CoA-H"/>
</dbReference>
<dbReference type="EMBL" id="MDYL01000009">
    <property type="protein sequence ID" value="OQD74833.1"/>
    <property type="molecule type" value="Genomic_DNA"/>
</dbReference>
<sequence length="500" mass="55911">MLLRHSFSRLPSPPSWISRFPSPAMPLRAKVTNPAFRATASMSTSPEIPKELPGDEPDDVLFNSIYGLRSVELNRPKKLNSLNGSMARKIFPRLKEWEKSHLANIVLISGAGEKALCAGGDVAALALQNEQGPEGQRASTDFFGLEYRLDHTIATYSKPVISFMDGITMGGGVGLSMHAPFRIATEKTVFAMPETTIGFFPDVGASFFLPRLDGEIGTYLALTSERLNGVQALYSGIATHYLHSSVLANMTQRLSELVFPDHLPLPGRLNIVNQTMAEYSLGLPSLKEEPILLAGDLRNAIDRCFQFNTVEEIFQALETEAQSEQSSQKEWAKKTLETLSVRSPTSLKVTLRQLRLGKQWSISETFQREHVIAGNFMRHPDFVEGVKARLMSKPPRQAQWQPATLAEVSQETVDSFFTIPEGESRLPLLSDKDYTKYPHQRFALPSESEIETFVREHGQSSQQVIKEFAQRSNQKEGVQEKVAEVLSRRTQNTPEGYRWV</sequence>
<keyword evidence="9" id="KW-1185">Reference proteome</keyword>
<dbReference type="InterPro" id="IPR029045">
    <property type="entry name" value="ClpP/crotonase-like_dom_sf"/>
</dbReference>
<dbReference type="OMA" id="EVFTMEY"/>
<dbReference type="EC" id="3.1.2.4" evidence="3"/>
<keyword evidence="5" id="KW-0496">Mitochondrion</keyword>
<dbReference type="PANTHER" id="PTHR43176">
    <property type="entry name" value="3-HYDROXYISOBUTYRYL-COA HYDROLASE-RELATED"/>
    <property type="match status" value="1"/>
</dbReference>
<accession>A0A1V6PDG5</accession>
<dbReference type="GO" id="GO:0003860">
    <property type="term" value="F:3-hydroxyisobutyryl-CoA hydrolase activity"/>
    <property type="evidence" value="ECO:0007669"/>
    <property type="project" value="UniProtKB-EC"/>
</dbReference>
<dbReference type="NCBIfam" id="NF004127">
    <property type="entry name" value="PRK05617.1"/>
    <property type="match status" value="1"/>
</dbReference>